<protein>
    <submittedName>
        <fullName evidence="3">Uncharacterized protein LOC116530348 isoform X2</fullName>
    </submittedName>
</protein>
<reference evidence="3" key="1">
    <citation type="submission" date="2025-08" db="UniProtKB">
        <authorList>
            <consortium name="RefSeq"/>
        </authorList>
    </citation>
    <scope>IDENTIFICATION</scope>
    <source>
        <tissue evidence="3">Blood</tissue>
    </source>
</reference>
<organism evidence="2 3">
    <name type="scientific">Sapajus apella</name>
    <name type="common">Brown-capped capuchin</name>
    <name type="synonym">Cebus apella</name>
    <dbReference type="NCBI Taxonomy" id="9515"/>
    <lineage>
        <taxon>Eukaryota</taxon>
        <taxon>Metazoa</taxon>
        <taxon>Chordata</taxon>
        <taxon>Craniata</taxon>
        <taxon>Vertebrata</taxon>
        <taxon>Euteleostomi</taxon>
        <taxon>Mammalia</taxon>
        <taxon>Eutheria</taxon>
        <taxon>Euarchontoglires</taxon>
        <taxon>Primates</taxon>
        <taxon>Haplorrhini</taxon>
        <taxon>Platyrrhini</taxon>
        <taxon>Cebidae</taxon>
        <taxon>Cebinae</taxon>
        <taxon>Sapajus</taxon>
    </lineage>
</organism>
<proteinExistence type="predicted"/>
<dbReference type="AlphaFoldDB" id="A0A6J3FFT6"/>
<gene>
    <name evidence="3" type="primary">LOC116530348</name>
</gene>
<name>A0A6J3FFT6_SAPAP</name>
<evidence type="ECO:0000313" key="2">
    <source>
        <dbReference type="Proteomes" id="UP000504640"/>
    </source>
</evidence>
<dbReference type="GeneID" id="116530348"/>
<evidence type="ECO:0000313" key="3">
    <source>
        <dbReference type="RefSeq" id="XP_032104295.1"/>
    </source>
</evidence>
<evidence type="ECO:0000256" key="1">
    <source>
        <dbReference type="SAM" id="MobiDB-lite"/>
    </source>
</evidence>
<accession>A0A6J3FFT6</accession>
<feature type="compositionally biased region" description="Basic and acidic residues" evidence="1">
    <location>
        <begin position="1"/>
        <end position="14"/>
    </location>
</feature>
<feature type="region of interest" description="Disordered" evidence="1">
    <location>
        <begin position="1"/>
        <end position="30"/>
    </location>
</feature>
<keyword evidence="2" id="KW-1185">Reference proteome</keyword>
<dbReference type="RefSeq" id="XP_032104295.1">
    <property type="nucleotide sequence ID" value="XM_032248404.1"/>
</dbReference>
<sequence length="118" mass="13216">MFPPHRDLCREEVTGKTPRGHPSPPSESSVPFLTLEAATGMVSNSRSRRAGKKAWSRPSGWSAKIRVMRGPKIPEDAVRGKVRRVLKTLPTTNIPSSEISHLATMIYRRGRKQTRDDI</sequence>
<dbReference type="Proteomes" id="UP000504640">
    <property type="component" value="Unplaced"/>
</dbReference>